<organism evidence="1 2">
    <name type="scientific">Rhizoctonia solani</name>
    <dbReference type="NCBI Taxonomy" id="456999"/>
    <lineage>
        <taxon>Eukaryota</taxon>
        <taxon>Fungi</taxon>
        <taxon>Dikarya</taxon>
        <taxon>Basidiomycota</taxon>
        <taxon>Agaricomycotina</taxon>
        <taxon>Agaricomycetes</taxon>
        <taxon>Cantharellales</taxon>
        <taxon>Ceratobasidiaceae</taxon>
        <taxon>Rhizoctonia</taxon>
    </lineage>
</organism>
<reference evidence="1" key="1">
    <citation type="submission" date="2021-01" db="EMBL/GenBank/DDBJ databases">
        <authorList>
            <person name="Kaushik A."/>
        </authorList>
    </citation>
    <scope>NUCLEOTIDE SEQUENCE</scope>
    <source>
        <strain evidence="1">AG5</strain>
    </source>
</reference>
<dbReference type="AlphaFoldDB" id="A0A8H3E542"/>
<sequence length="135" mass="15527">MRRKRAPTQVEKDRKRLEQGLAEWGEDEELFYADRARWRQTCRRFLISEAQADDASREPEERQVEHLRAESGAFLARQMDEMRALAEEQCKAGPLLDDDAPVCLAISAVEQKGKEEEAGLIGPVFEHKQETTGRQ</sequence>
<accession>A0A8H3E542</accession>
<dbReference type="Proteomes" id="UP000663827">
    <property type="component" value="Unassembled WGS sequence"/>
</dbReference>
<dbReference type="EMBL" id="CAJNJQ010002995">
    <property type="protein sequence ID" value="CAE7190007.1"/>
    <property type="molecule type" value="Genomic_DNA"/>
</dbReference>
<name>A0A8H3E542_9AGAM</name>
<gene>
    <name evidence="1" type="ORF">RDB_LOCUS126487</name>
</gene>
<evidence type="ECO:0000313" key="1">
    <source>
        <dbReference type="EMBL" id="CAE7190007.1"/>
    </source>
</evidence>
<proteinExistence type="predicted"/>
<evidence type="ECO:0000313" key="2">
    <source>
        <dbReference type="Proteomes" id="UP000663827"/>
    </source>
</evidence>
<comment type="caution">
    <text evidence="1">The sequence shown here is derived from an EMBL/GenBank/DDBJ whole genome shotgun (WGS) entry which is preliminary data.</text>
</comment>
<protein>
    <submittedName>
        <fullName evidence="1">Uncharacterized protein</fullName>
    </submittedName>
</protein>